<comment type="caution">
    <text evidence="1">The sequence shown here is derived from an EMBL/GenBank/DDBJ whole genome shotgun (WGS) entry which is preliminary data.</text>
</comment>
<proteinExistence type="predicted"/>
<reference evidence="1" key="2">
    <citation type="journal article" date="2020" name="Nat. Commun.">
        <title>Large-scale genome sequencing of mycorrhizal fungi provides insights into the early evolution of symbiotic traits.</title>
        <authorList>
            <person name="Miyauchi S."/>
            <person name="Kiss E."/>
            <person name="Kuo A."/>
            <person name="Drula E."/>
            <person name="Kohler A."/>
            <person name="Sanchez-Garcia M."/>
            <person name="Morin E."/>
            <person name="Andreopoulos B."/>
            <person name="Barry K.W."/>
            <person name="Bonito G."/>
            <person name="Buee M."/>
            <person name="Carver A."/>
            <person name="Chen C."/>
            <person name="Cichocki N."/>
            <person name="Clum A."/>
            <person name="Culley D."/>
            <person name="Crous P.W."/>
            <person name="Fauchery L."/>
            <person name="Girlanda M."/>
            <person name="Hayes R.D."/>
            <person name="Keri Z."/>
            <person name="LaButti K."/>
            <person name="Lipzen A."/>
            <person name="Lombard V."/>
            <person name="Magnuson J."/>
            <person name="Maillard F."/>
            <person name="Murat C."/>
            <person name="Nolan M."/>
            <person name="Ohm R.A."/>
            <person name="Pangilinan J."/>
            <person name="Pereira M.F."/>
            <person name="Perotto S."/>
            <person name="Peter M."/>
            <person name="Pfister S."/>
            <person name="Riley R."/>
            <person name="Sitrit Y."/>
            <person name="Stielow J.B."/>
            <person name="Szollosi G."/>
            <person name="Zifcakova L."/>
            <person name="Stursova M."/>
            <person name="Spatafora J.W."/>
            <person name="Tedersoo L."/>
            <person name="Vaario L.M."/>
            <person name="Yamada A."/>
            <person name="Yan M."/>
            <person name="Wang P."/>
            <person name="Xu J."/>
            <person name="Bruns T."/>
            <person name="Baldrian P."/>
            <person name="Vilgalys R."/>
            <person name="Dunand C."/>
            <person name="Henrissat B."/>
            <person name="Grigoriev I.V."/>
            <person name="Hibbett D."/>
            <person name="Nagy L.G."/>
            <person name="Martin F.M."/>
        </authorList>
    </citation>
    <scope>NUCLEOTIDE SEQUENCE</scope>
    <source>
        <strain evidence="1">P2</strain>
    </source>
</reference>
<dbReference type="EMBL" id="MU118050">
    <property type="protein sequence ID" value="KAF9646738.1"/>
    <property type="molecule type" value="Genomic_DNA"/>
</dbReference>
<evidence type="ECO:0000313" key="2">
    <source>
        <dbReference type="Proteomes" id="UP000886501"/>
    </source>
</evidence>
<organism evidence="1 2">
    <name type="scientific">Thelephora ganbajun</name>
    <name type="common">Ganba fungus</name>
    <dbReference type="NCBI Taxonomy" id="370292"/>
    <lineage>
        <taxon>Eukaryota</taxon>
        <taxon>Fungi</taxon>
        <taxon>Dikarya</taxon>
        <taxon>Basidiomycota</taxon>
        <taxon>Agaricomycotina</taxon>
        <taxon>Agaricomycetes</taxon>
        <taxon>Thelephorales</taxon>
        <taxon>Thelephoraceae</taxon>
        <taxon>Thelephora</taxon>
    </lineage>
</organism>
<feature type="non-terminal residue" evidence="1">
    <location>
        <position position="546"/>
    </location>
</feature>
<sequence length="546" mass="61858">CLKGTRGPILDKIELWARDPDKPPVYWFNGLAGTGKSTIAQTIAERIFADGQLGASFFCSRDFQDRRDLKFIFPTIAVQLARNYPEFRMIFVPLVQSDPEVVHESLYKQMDKLIARPLKESGISTVIVIDALDECKDEEPASAILSVLGQFVSRIPKVKFFLTGRPEPRIREGFRLPLLAEATDVFILHNVQPSLVNNDIRLFFKHGFFELARRRQGLDDWPTREQLDLLCERAAGLFVYAAATIKFIGRQSNDPKEQLDRLLRSPESSAREGKIKLKANTTLDSLYMSILQEAFDDDDPEDDHRTRSVLGAVILTANPLSPSTIATLLGFGVKDVFIRLSSVQSLLILQEDVDSPIRPFHKSFPDFIVDPTRCINQRFHVSPLNHHPELLARCVELMNGTLEKNMCNLPDGVANCEVDDLCERAKRHLDPALQYACRSWHKHLIDGHAARTPAIASALRRFLEKKFLFWLEVLSVLGAAREAVDALDVAAKWLEVCRASPTLDLVDDCFRFVMRFFEIISTSCPHTYHSALPLCPRESIVRSLYE</sequence>
<name>A0ACB6ZAV7_THEGA</name>
<feature type="non-terminal residue" evidence="1">
    <location>
        <position position="1"/>
    </location>
</feature>
<accession>A0ACB6ZAV7</accession>
<keyword evidence="2" id="KW-1185">Reference proteome</keyword>
<evidence type="ECO:0000313" key="1">
    <source>
        <dbReference type="EMBL" id="KAF9646738.1"/>
    </source>
</evidence>
<reference evidence="1" key="1">
    <citation type="submission" date="2019-10" db="EMBL/GenBank/DDBJ databases">
        <authorList>
            <consortium name="DOE Joint Genome Institute"/>
            <person name="Kuo A."/>
            <person name="Miyauchi S."/>
            <person name="Kiss E."/>
            <person name="Drula E."/>
            <person name="Kohler A."/>
            <person name="Sanchez-Garcia M."/>
            <person name="Andreopoulos B."/>
            <person name="Barry K.W."/>
            <person name="Bonito G."/>
            <person name="Buee M."/>
            <person name="Carver A."/>
            <person name="Chen C."/>
            <person name="Cichocki N."/>
            <person name="Clum A."/>
            <person name="Culley D."/>
            <person name="Crous P.W."/>
            <person name="Fauchery L."/>
            <person name="Girlanda M."/>
            <person name="Hayes R."/>
            <person name="Keri Z."/>
            <person name="Labutti K."/>
            <person name="Lipzen A."/>
            <person name="Lombard V."/>
            <person name="Magnuson J."/>
            <person name="Maillard F."/>
            <person name="Morin E."/>
            <person name="Murat C."/>
            <person name="Nolan M."/>
            <person name="Ohm R."/>
            <person name="Pangilinan J."/>
            <person name="Pereira M."/>
            <person name="Perotto S."/>
            <person name="Peter M."/>
            <person name="Riley R."/>
            <person name="Sitrit Y."/>
            <person name="Stielow B."/>
            <person name="Szollosi G."/>
            <person name="Zifcakova L."/>
            <person name="Stursova M."/>
            <person name="Spatafora J.W."/>
            <person name="Tedersoo L."/>
            <person name="Vaario L.-M."/>
            <person name="Yamada A."/>
            <person name="Yan M."/>
            <person name="Wang P."/>
            <person name="Xu J."/>
            <person name="Bruns T."/>
            <person name="Baldrian P."/>
            <person name="Vilgalys R."/>
            <person name="Henrissat B."/>
            <person name="Grigoriev I.V."/>
            <person name="Hibbett D."/>
            <person name="Nagy L.G."/>
            <person name="Martin F.M."/>
        </authorList>
    </citation>
    <scope>NUCLEOTIDE SEQUENCE</scope>
    <source>
        <strain evidence="1">P2</strain>
    </source>
</reference>
<gene>
    <name evidence="1" type="ORF">BDM02DRAFT_3063999</name>
</gene>
<protein>
    <submittedName>
        <fullName evidence="1">Uncharacterized protein</fullName>
    </submittedName>
</protein>
<dbReference type="Proteomes" id="UP000886501">
    <property type="component" value="Unassembled WGS sequence"/>
</dbReference>